<comment type="similarity">
    <text evidence="1 2">Belongs to the short-chain dehydrogenases/reductases (SDR) family.</text>
</comment>
<dbReference type="Proteomes" id="UP000198942">
    <property type="component" value="Unassembled WGS sequence"/>
</dbReference>
<protein>
    <submittedName>
        <fullName evidence="3">NAD(P)-dependent dehydrogenase, short-chain alcohol dehydrogenase family</fullName>
    </submittedName>
</protein>
<dbReference type="SUPFAM" id="SSF51735">
    <property type="entry name" value="NAD(P)-binding Rossmann-fold domains"/>
    <property type="match status" value="1"/>
</dbReference>
<dbReference type="STRING" id="551995.SAMN05192574_109135"/>
<dbReference type="InterPro" id="IPR036291">
    <property type="entry name" value="NAD(P)-bd_dom_sf"/>
</dbReference>
<dbReference type="InterPro" id="IPR002347">
    <property type="entry name" value="SDR_fam"/>
</dbReference>
<organism evidence="3 4">
    <name type="scientific">Mucilaginibacter gossypiicola</name>
    <dbReference type="NCBI Taxonomy" id="551995"/>
    <lineage>
        <taxon>Bacteria</taxon>
        <taxon>Pseudomonadati</taxon>
        <taxon>Bacteroidota</taxon>
        <taxon>Sphingobacteriia</taxon>
        <taxon>Sphingobacteriales</taxon>
        <taxon>Sphingobacteriaceae</taxon>
        <taxon>Mucilaginibacter</taxon>
    </lineage>
</organism>
<accession>A0A1H8QSY6</accession>
<name>A0A1H8QSY6_9SPHI</name>
<evidence type="ECO:0000256" key="1">
    <source>
        <dbReference type="ARBA" id="ARBA00006484"/>
    </source>
</evidence>
<reference evidence="4" key="1">
    <citation type="submission" date="2016-10" db="EMBL/GenBank/DDBJ databases">
        <authorList>
            <person name="Varghese N."/>
            <person name="Submissions S."/>
        </authorList>
    </citation>
    <scope>NUCLEOTIDE SEQUENCE [LARGE SCALE GENOMIC DNA]</scope>
    <source>
        <strain evidence="4">Gh-48</strain>
    </source>
</reference>
<dbReference type="PANTHER" id="PTHR42879">
    <property type="entry name" value="3-OXOACYL-(ACYL-CARRIER-PROTEIN) REDUCTASE"/>
    <property type="match status" value="1"/>
</dbReference>
<dbReference type="OrthoDB" id="9804774at2"/>
<dbReference type="PANTHER" id="PTHR42879:SF6">
    <property type="entry name" value="NADPH-DEPENDENT REDUCTASE BACG"/>
    <property type="match status" value="1"/>
</dbReference>
<dbReference type="PRINTS" id="PR00080">
    <property type="entry name" value="SDRFAMILY"/>
</dbReference>
<dbReference type="PRINTS" id="PR00081">
    <property type="entry name" value="GDHRDH"/>
</dbReference>
<dbReference type="Pfam" id="PF00106">
    <property type="entry name" value="adh_short"/>
    <property type="match status" value="1"/>
</dbReference>
<dbReference type="AlphaFoldDB" id="A0A1H8QSY6"/>
<proteinExistence type="inferred from homology"/>
<keyword evidence="4" id="KW-1185">Reference proteome</keyword>
<gene>
    <name evidence="3" type="ORF">SAMN05192574_109135</name>
</gene>
<dbReference type="EMBL" id="FOCL01000009">
    <property type="protein sequence ID" value="SEO57312.1"/>
    <property type="molecule type" value="Genomic_DNA"/>
</dbReference>
<evidence type="ECO:0000313" key="4">
    <source>
        <dbReference type="Proteomes" id="UP000198942"/>
    </source>
</evidence>
<evidence type="ECO:0000256" key="2">
    <source>
        <dbReference type="RuleBase" id="RU000363"/>
    </source>
</evidence>
<dbReference type="RefSeq" id="WP_091216672.1">
    <property type="nucleotide sequence ID" value="NZ_FOCL01000009.1"/>
</dbReference>
<dbReference type="FunFam" id="3.40.50.720:FF:000084">
    <property type="entry name" value="Short-chain dehydrogenase reductase"/>
    <property type="match status" value="1"/>
</dbReference>
<dbReference type="Gene3D" id="3.40.50.720">
    <property type="entry name" value="NAD(P)-binding Rossmann-like Domain"/>
    <property type="match status" value="1"/>
</dbReference>
<sequence>MKLNLENKRALVTGSSSGLGKAIVNLLAAEGAKVIVHGRNEERTRAVANEIIATGGIAEIALGDLSTEEGAQAVADQVLAHGPVDILINNAGGYAHTTWKEATADVWKNTYETNVLSGVRMIRHLVPGMKTLQWGRVITIGGGLAIQPTASLPDYSATLAARHNLAVSLARQLKGTGITSNVVAPGAILIPSVQELITKLAPSHGWGETWDEIEKKSVEALVPNDIGRYGRPEEIAGAVAYLCSTYADYITGSVIRVDGGTVRCL</sequence>
<dbReference type="InterPro" id="IPR050259">
    <property type="entry name" value="SDR"/>
</dbReference>
<evidence type="ECO:0000313" key="3">
    <source>
        <dbReference type="EMBL" id="SEO57312.1"/>
    </source>
</evidence>